<reference evidence="1 2" key="1">
    <citation type="submission" date="2017-11" db="EMBL/GenBank/DDBJ databases">
        <title>Molecular characterization of Burkholderia pseudomallei and closely related isolates from Vietnam.</title>
        <authorList>
            <person name="Ustinov D.V."/>
            <person name="Antonov A.S."/>
            <person name="Avdusheva E.F."/>
            <person name="Shpak I.M."/>
            <person name="Zakharova I.B."/>
            <person name="Thi L.A."/>
            <person name="Teteryatnikova N."/>
            <person name="Lopasteyskaya Y.A."/>
            <person name="Kuzyutina J.A."/>
            <person name="Ngo T.N."/>
            <person name="Victorov D.V."/>
        </authorList>
    </citation>
    <scope>NUCLEOTIDE SEQUENCE [LARGE SCALE GENOMIC DNA]</scope>
    <source>
        <strain evidence="1 2">V1512</strain>
    </source>
</reference>
<dbReference type="RefSeq" id="WP_009953299.1">
    <property type="nucleotide sequence ID" value="NZ_AP028079.1"/>
</dbReference>
<name>A0AAX0U9H0_BURPE</name>
<organism evidence="1 2">
    <name type="scientific">Burkholderia pseudomallei</name>
    <name type="common">Pseudomonas pseudomallei</name>
    <dbReference type="NCBI Taxonomy" id="28450"/>
    <lineage>
        <taxon>Bacteria</taxon>
        <taxon>Pseudomonadati</taxon>
        <taxon>Pseudomonadota</taxon>
        <taxon>Betaproteobacteria</taxon>
        <taxon>Burkholderiales</taxon>
        <taxon>Burkholderiaceae</taxon>
        <taxon>Burkholderia</taxon>
        <taxon>pseudomallei group</taxon>
    </lineage>
</organism>
<proteinExistence type="predicted"/>
<gene>
    <name evidence="1" type="ORF">CWD88_14820</name>
</gene>
<comment type="caution">
    <text evidence="1">The sequence shown here is derived from an EMBL/GenBank/DDBJ whole genome shotgun (WGS) entry which is preliminary data.</text>
</comment>
<evidence type="ECO:0000313" key="2">
    <source>
        <dbReference type="Proteomes" id="UP000231878"/>
    </source>
</evidence>
<accession>A0AAX0U9H0</accession>
<dbReference type="Proteomes" id="UP000231878">
    <property type="component" value="Unassembled WGS sequence"/>
</dbReference>
<evidence type="ECO:0000313" key="1">
    <source>
        <dbReference type="EMBL" id="PJO65366.1"/>
    </source>
</evidence>
<dbReference type="AlphaFoldDB" id="A0AAX0U9H0"/>
<protein>
    <submittedName>
        <fullName evidence="1">4-carboxymuconolactone decarboxylase</fullName>
    </submittedName>
</protein>
<dbReference type="EMBL" id="PHRB01000013">
    <property type="protein sequence ID" value="PJO65366.1"/>
    <property type="molecule type" value="Genomic_DNA"/>
</dbReference>
<sequence>MGKTYPERYHEFQLTPGKLANSPLGSTLDGFFRMDQPALAASGGLRSQSGSQSGSRRNATIASAITCMKRGARAHPITRCSTPRALR</sequence>